<dbReference type="PANTHER" id="PTHR30137">
    <property type="entry name" value="LUCIFERASE-LIKE MONOOXYGENASE"/>
    <property type="match status" value="1"/>
</dbReference>
<accession>A0A6L9LAQ0</accession>
<organism evidence="4 5">
    <name type="scientific">Spirosoma terrae</name>
    <dbReference type="NCBI Taxonomy" id="1968276"/>
    <lineage>
        <taxon>Bacteria</taxon>
        <taxon>Pseudomonadati</taxon>
        <taxon>Bacteroidota</taxon>
        <taxon>Cytophagia</taxon>
        <taxon>Cytophagales</taxon>
        <taxon>Cytophagaceae</taxon>
        <taxon>Spirosoma</taxon>
    </lineage>
</organism>
<keyword evidence="1" id="KW-0560">Oxidoreductase</keyword>
<evidence type="ECO:0000256" key="1">
    <source>
        <dbReference type="ARBA" id="ARBA00023002"/>
    </source>
</evidence>
<dbReference type="Gene3D" id="3.20.20.30">
    <property type="entry name" value="Luciferase-like domain"/>
    <property type="match status" value="1"/>
</dbReference>
<dbReference type="InterPro" id="IPR036661">
    <property type="entry name" value="Luciferase-like_sf"/>
</dbReference>
<dbReference type="InterPro" id="IPR022290">
    <property type="entry name" value="LLM_Atu2307-like"/>
</dbReference>
<reference evidence="4 5" key="1">
    <citation type="submission" date="2020-02" db="EMBL/GenBank/DDBJ databases">
        <title>Draft genome sequence of two Spirosoma agri KCTC 52727 and Spirosoma terrae KCTC 52035.</title>
        <authorList>
            <person name="Rojas J."/>
            <person name="Ambika Manirajan B."/>
            <person name="Suarez C."/>
            <person name="Ratering S."/>
            <person name="Schnell S."/>
        </authorList>
    </citation>
    <scope>NUCLEOTIDE SEQUENCE [LARGE SCALE GENOMIC DNA]</scope>
    <source>
        <strain evidence="4 5">KCTC 52035</strain>
    </source>
</reference>
<dbReference type="EMBL" id="JAAFZH010000007">
    <property type="protein sequence ID" value="NDU96502.1"/>
    <property type="molecule type" value="Genomic_DNA"/>
</dbReference>
<dbReference type="PANTHER" id="PTHR30137:SF8">
    <property type="entry name" value="BLR5498 PROTEIN"/>
    <property type="match status" value="1"/>
</dbReference>
<evidence type="ECO:0000259" key="3">
    <source>
        <dbReference type="Pfam" id="PF00296"/>
    </source>
</evidence>
<dbReference type="GO" id="GO:0005829">
    <property type="term" value="C:cytosol"/>
    <property type="evidence" value="ECO:0007669"/>
    <property type="project" value="TreeGrafter"/>
</dbReference>
<dbReference type="GO" id="GO:0004497">
    <property type="term" value="F:monooxygenase activity"/>
    <property type="evidence" value="ECO:0007669"/>
    <property type="project" value="UniProtKB-KW"/>
</dbReference>
<dbReference type="Pfam" id="PF00296">
    <property type="entry name" value="Bac_luciferase"/>
    <property type="match status" value="1"/>
</dbReference>
<dbReference type="RefSeq" id="WP_163950783.1">
    <property type="nucleotide sequence ID" value="NZ_JAAFZH010000007.1"/>
</dbReference>
<protein>
    <submittedName>
        <fullName evidence="4">LLM class flavin-dependent oxidoreductase</fullName>
    </submittedName>
</protein>
<dbReference type="InterPro" id="IPR011251">
    <property type="entry name" value="Luciferase-like_dom"/>
</dbReference>
<sequence length="351" mass="38581">MELGISSFGDLIPDNVSGKAINAHQRVQQLLAEITLADQVGLDVFALGEHHRPDYVISAPEVVLAGAATLTKTIRLSSSVTVLSSADPVRVFQNFASLDLVSNGRAEIMAGRGSFIESFPLFGYDLNDYDELFIEKLDLLVAINKREVVNWQGKHRAAIHNLGVYPRPYQKSIPIWLAVGGTPTSAVRAGSMNLPMTLAMLGGTPDRFVPLVNLYRQSAQQAGHDVSQLPLAVNSHFYIADTSQKAADEFFPFYSVMMNRIGRERGWSPLGREQFEYMREYGPLLVGSPQQVVDKILRFHELFQNTRYLAQLISGPPADHPKILRAIELFGTQVAPAVRKALAPAKDAVAG</sequence>
<evidence type="ECO:0000313" key="5">
    <source>
        <dbReference type="Proteomes" id="UP000474175"/>
    </source>
</evidence>
<name>A0A6L9LAQ0_9BACT</name>
<dbReference type="AlphaFoldDB" id="A0A6L9LAQ0"/>
<dbReference type="SUPFAM" id="SSF51679">
    <property type="entry name" value="Bacterial luciferase-like"/>
    <property type="match status" value="1"/>
</dbReference>
<dbReference type="InterPro" id="IPR050766">
    <property type="entry name" value="Bact_Lucif_Oxidored"/>
</dbReference>
<keyword evidence="2" id="KW-0503">Monooxygenase</keyword>
<dbReference type="GO" id="GO:0016705">
    <property type="term" value="F:oxidoreductase activity, acting on paired donors, with incorporation or reduction of molecular oxygen"/>
    <property type="evidence" value="ECO:0007669"/>
    <property type="project" value="InterPro"/>
</dbReference>
<dbReference type="Proteomes" id="UP000474175">
    <property type="component" value="Unassembled WGS sequence"/>
</dbReference>
<gene>
    <name evidence="4" type="ORF">GK108_16595</name>
</gene>
<feature type="domain" description="Luciferase-like" evidence="3">
    <location>
        <begin position="8"/>
        <end position="302"/>
    </location>
</feature>
<comment type="caution">
    <text evidence="4">The sequence shown here is derived from an EMBL/GenBank/DDBJ whole genome shotgun (WGS) entry which is preliminary data.</text>
</comment>
<evidence type="ECO:0000313" key="4">
    <source>
        <dbReference type="EMBL" id="NDU96502.1"/>
    </source>
</evidence>
<dbReference type="NCBIfam" id="TIGR03858">
    <property type="entry name" value="LLM_2I7G"/>
    <property type="match status" value="1"/>
</dbReference>
<evidence type="ECO:0000256" key="2">
    <source>
        <dbReference type="ARBA" id="ARBA00023033"/>
    </source>
</evidence>
<keyword evidence="5" id="KW-1185">Reference proteome</keyword>
<proteinExistence type="predicted"/>